<dbReference type="InterPro" id="IPR038286">
    <property type="entry name" value="IPK_sf"/>
</dbReference>
<dbReference type="Proteomes" id="UP000076858">
    <property type="component" value="Unassembled WGS sequence"/>
</dbReference>
<comment type="similarity">
    <text evidence="1 4">Belongs to the inositol phosphokinase (IPK) family.</text>
</comment>
<protein>
    <recommendedName>
        <fullName evidence="4">Kinase</fullName>
        <ecNumber evidence="4">2.7.-.-</ecNumber>
    </recommendedName>
</protein>
<sequence length="976" mass="109412">MVSWTVMEQPAVVSPIAMDRIETFQEDRLQSNMNKQTDTLAVDPCPLLRPFCHQVGGHTQFLQLDQSTVCKPLIPRELSFYLNAPADIRSFTPKCKGVIQTWHQEGRQYWRRFAMDGISVTAHRSQISSHRNGRHDAPLRICLADYEGISYHPAHTYTDGSSQFFLMLENVVSSSKFQRPCVLDLKMGTRQHGDDASAEKRNRQMAKCAASTSASLGLRLCGMKVYEPVTGNFVSRDKYFGRRLDADGLRKALVQFFASGGARRSAIIDAILERLKLLRKVIEQQETFRFYSSSLLIVYEGCDERCEFLLSPDFYFLNPLTVGRRSNSDCGWGRISYDTSPVRYANEVGLAKFEKIGRPEQQQNDFDSLSITSSDLADSCDTQSLSTSPQSVDSGLDCLMMDQSVADSWTSVRLGSHFKRHSSPARIMKYEYVDNLTDSTGSGVSSAVCYPGSVNGKVMKRSVTTSYTDSEEENDVAWQHELEDVQQVSLSGEENGELTPVLEVSRMEEFTANGSQTKRPVMDEDKVSPASKADNCWADYVDVRMIDFAHTTFSGYLGLGERVHWGPDNGNLANFPMPFICKDDLTTLLSDFLELADGMVCWTVNDEKAVLDSATAIGNKMEVQPNAKKCKFQDQSEMKLPSLPADPCPDLRPFCHQVGGHTQFLQLDQSTVCKPLIPRELSFYLNAPPDICTFTPKCKGVIQTWHQEGRQYWKRFAMDEISVTAEHSEISSHPNTRHDAPLRISLAGHEAISYHPAHTYTDGSSQFFMMLENVASASKFERPCVLDLKMGTRQHGDDASAEKRNRQMAKCAASTSASLGLRLCGMKVYEATSNKFFVQDKYFGRRLDADGLRKALVQFFASGGARRAGIIGAILERLRLLRKAIEQQDTFRFYSSSLLIVYEGCDENCEFYLGRDYHFLCPPPARRSSEPETADNVSCYKPARSSSDVQIPRLNEVAIQRQVSVADTNDSVLIAS</sequence>
<dbReference type="SUPFAM" id="SSF56104">
    <property type="entry name" value="SAICAR synthase-like"/>
    <property type="match status" value="2"/>
</dbReference>
<comment type="caution">
    <text evidence="5">The sequence shown here is derived from an EMBL/GenBank/DDBJ whole genome shotgun (WGS) entry which is preliminary data.</text>
</comment>
<keyword evidence="3 4" id="KW-0418">Kinase</keyword>
<dbReference type="GO" id="GO:0032958">
    <property type="term" value="P:inositol phosphate biosynthetic process"/>
    <property type="evidence" value="ECO:0007669"/>
    <property type="project" value="InterPro"/>
</dbReference>
<dbReference type="Gene3D" id="3.30.470.160">
    <property type="entry name" value="Inositol polyphosphate kinase"/>
    <property type="match status" value="2"/>
</dbReference>
<accession>A0A164UT01</accession>
<dbReference type="PANTHER" id="PTHR12400">
    <property type="entry name" value="INOSITOL POLYPHOSPHATE KINASE"/>
    <property type="match status" value="1"/>
</dbReference>
<evidence type="ECO:0000313" key="5">
    <source>
        <dbReference type="EMBL" id="KZS11640.1"/>
    </source>
</evidence>
<organism evidence="5 6">
    <name type="scientific">Daphnia magna</name>
    <dbReference type="NCBI Taxonomy" id="35525"/>
    <lineage>
        <taxon>Eukaryota</taxon>
        <taxon>Metazoa</taxon>
        <taxon>Ecdysozoa</taxon>
        <taxon>Arthropoda</taxon>
        <taxon>Crustacea</taxon>
        <taxon>Branchiopoda</taxon>
        <taxon>Diplostraca</taxon>
        <taxon>Cladocera</taxon>
        <taxon>Anomopoda</taxon>
        <taxon>Daphniidae</taxon>
        <taxon>Daphnia</taxon>
    </lineage>
</organism>
<name>A0A164UT01_9CRUS</name>
<dbReference type="OrthoDB" id="2573163at2759"/>
<evidence type="ECO:0000256" key="1">
    <source>
        <dbReference type="ARBA" id="ARBA00007374"/>
    </source>
</evidence>
<dbReference type="GO" id="GO:0000828">
    <property type="term" value="F:inositol hexakisphosphate kinase activity"/>
    <property type="evidence" value="ECO:0007669"/>
    <property type="project" value="TreeGrafter"/>
</dbReference>
<reference evidence="5 6" key="1">
    <citation type="submission" date="2016-03" db="EMBL/GenBank/DDBJ databases">
        <title>EvidentialGene: Evidence-directed Construction of Genes on Genomes.</title>
        <authorList>
            <person name="Gilbert D.G."/>
            <person name="Choi J.-H."/>
            <person name="Mockaitis K."/>
            <person name="Colbourne J."/>
            <person name="Pfrender M."/>
        </authorList>
    </citation>
    <scope>NUCLEOTIDE SEQUENCE [LARGE SCALE GENOMIC DNA]</scope>
    <source>
        <strain evidence="5 6">Xinb3</strain>
        <tissue evidence="5">Complete organism</tissue>
    </source>
</reference>
<proteinExistence type="inferred from homology"/>
<dbReference type="GO" id="GO:0005737">
    <property type="term" value="C:cytoplasm"/>
    <property type="evidence" value="ECO:0007669"/>
    <property type="project" value="TreeGrafter"/>
</dbReference>
<evidence type="ECO:0000256" key="4">
    <source>
        <dbReference type="RuleBase" id="RU363090"/>
    </source>
</evidence>
<keyword evidence="2 4" id="KW-0808">Transferase</keyword>
<dbReference type="GO" id="GO:0005634">
    <property type="term" value="C:nucleus"/>
    <property type="evidence" value="ECO:0007669"/>
    <property type="project" value="TreeGrafter"/>
</dbReference>
<dbReference type="GO" id="GO:0046854">
    <property type="term" value="P:phosphatidylinositol phosphate biosynthetic process"/>
    <property type="evidence" value="ECO:0007669"/>
    <property type="project" value="TreeGrafter"/>
</dbReference>
<evidence type="ECO:0000256" key="2">
    <source>
        <dbReference type="ARBA" id="ARBA00022679"/>
    </source>
</evidence>
<dbReference type="InterPro" id="IPR005522">
    <property type="entry name" value="IPK"/>
</dbReference>
<dbReference type="EMBL" id="LRGB01001574">
    <property type="protein sequence ID" value="KZS11640.1"/>
    <property type="molecule type" value="Genomic_DNA"/>
</dbReference>
<keyword evidence="6" id="KW-1185">Reference proteome</keyword>
<dbReference type="Pfam" id="PF03770">
    <property type="entry name" value="IPK"/>
    <property type="match status" value="2"/>
</dbReference>
<dbReference type="STRING" id="35525.A0A164UT01"/>
<dbReference type="AlphaFoldDB" id="A0A164UT01"/>
<dbReference type="PANTHER" id="PTHR12400:SF21">
    <property type="entry name" value="KINASE"/>
    <property type="match status" value="1"/>
</dbReference>
<gene>
    <name evidence="5" type="ORF">APZ42_023531</name>
</gene>
<evidence type="ECO:0000313" key="6">
    <source>
        <dbReference type="Proteomes" id="UP000076858"/>
    </source>
</evidence>
<dbReference type="EC" id="2.7.-.-" evidence="4"/>
<evidence type="ECO:0000256" key="3">
    <source>
        <dbReference type="ARBA" id="ARBA00022777"/>
    </source>
</evidence>